<organism evidence="3 4">
    <name type="scientific">Wuchereria bancrofti</name>
    <dbReference type="NCBI Taxonomy" id="6293"/>
    <lineage>
        <taxon>Eukaryota</taxon>
        <taxon>Metazoa</taxon>
        <taxon>Ecdysozoa</taxon>
        <taxon>Nematoda</taxon>
        <taxon>Chromadorea</taxon>
        <taxon>Rhabditida</taxon>
        <taxon>Spirurina</taxon>
        <taxon>Spiruromorpha</taxon>
        <taxon>Filarioidea</taxon>
        <taxon>Onchocercidae</taxon>
        <taxon>Wuchereria</taxon>
    </lineage>
</organism>
<protein>
    <submittedName>
        <fullName evidence="4">Uncharacterized protein</fullName>
    </submittedName>
</protein>
<dbReference type="AlphaFoldDB" id="A0AAF5Q516"/>
<keyword evidence="2" id="KW-0472">Membrane</keyword>
<reference evidence="4" key="3">
    <citation type="submission" date="2024-02" db="UniProtKB">
        <authorList>
            <consortium name="WormBaseParasite"/>
        </authorList>
    </citation>
    <scope>IDENTIFICATION</scope>
    <source>
        <strain evidence="4">pt0022</strain>
    </source>
</reference>
<proteinExistence type="predicted"/>
<name>A0AAF5Q516_WUCBA</name>
<accession>A0AAF5Q516</accession>
<keyword evidence="2" id="KW-0812">Transmembrane</keyword>
<feature type="region of interest" description="Disordered" evidence="1">
    <location>
        <begin position="15"/>
        <end position="43"/>
    </location>
</feature>
<feature type="transmembrane region" description="Helical" evidence="2">
    <location>
        <begin position="94"/>
        <end position="115"/>
    </location>
</feature>
<reference evidence="3" key="1">
    <citation type="submission" date="2015-03" db="EMBL/GenBank/DDBJ databases">
        <title>Wuchereria bancrofti Genome Sequencing Papua New Guinea Strain.</title>
        <authorList>
            <person name="Small S.T."/>
            <person name="Serre D."/>
            <person name="Zimmerman P.A."/>
        </authorList>
    </citation>
    <scope>NUCLEOTIDE SEQUENCE [LARGE SCALE GENOMIC DNA]</scope>
    <source>
        <strain evidence="3">pt0022</strain>
    </source>
</reference>
<dbReference type="Proteomes" id="UP000093561">
    <property type="component" value="Unassembled WGS sequence"/>
</dbReference>
<reference evidence="3" key="2">
    <citation type="journal article" date="2016" name="Mol. Ecol.">
        <title>Population genomics of the filarial nematode parasite Wuchereria bancrofti from mosquitoes.</title>
        <authorList>
            <person name="Small S.T."/>
            <person name="Reimer L.J."/>
            <person name="Tisch D.J."/>
            <person name="King C.L."/>
            <person name="Christensen B.M."/>
            <person name="Siba P.M."/>
            <person name="Kazura J.W."/>
            <person name="Serre D."/>
            <person name="Zimmerman P.A."/>
        </authorList>
    </citation>
    <scope>NUCLEOTIDE SEQUENCE</scope>
    <source>
        <strain evidence="3">pt0022</strain>
    </source>
</reference>
<feature type="compositionally biased region" description="Polar residues" evidence="1">
    <location>
        <begin position="19"/>
        <end position="28"/>
    </location>
</feature>
<evidence type="ECO:0000256" key="2">
    <source>
        <dbReference type="SAM" id="Phobius"/>
    </source>
</evidence>
<dbReference type="WBParaSite" id="mrna-Wban_10661">
    <property type="protein sequence ID" value="mrna-Wban_10661"/>
    <property type="gene ID" value="Wban_10661"/>
</dbReference>
<feature type="transmembrane region" description="Helical" evidence="2">
    <location>
        <begin position="65"/>
        <end position="82"/>
    </location>
</feature>
<evidence type="ECO:0000313" key="3">
    <source>
        <dbReference type="Proteomes" id="UP000093561"/>
    </source>
</evidence>
<keyword evidence="2" id="KW-1133">Transmembrane helix</keyword>
<evidence type="ECO:0000313" key="4">
    <source>
        <dbReference type="WBParaSite" id="mrna-Wban_10661"/>
    </source>
</evidence>
<sequence length="130" mass="15623">MARLGSLNNKVFHEDSHSTRTQNGTSTDSRIYQYRRQRSQRSELSRKETYFVSQGSRAVRKIKKIYIVIKYFLLDCFLSTRVDFKFNKISLSLFLMFTYSYIIFSCYSSLLNFFLNYSKKKRFIHLCLEN</sequence>
<evidence type="ECO:0000256" key="1">
    <source>
        <dbReference type="SAM" id="MobiDB-lite"/>
    </source>
</evidence>